<evidence type="ECO:0000256" key="1">
    <source>
        <dbReference type="ARBA" id="ARBA00004651"/>
    </source>
</evidence>
<evidence type="ECO:0000256" key="6">
    <source>
        <dbReference type="SAM" id="Phobius"/>
    </source>
</evidence>
<accession>A0A7C3IDC6</accession>
<sequence length="185" mass="20531">MGSFLVYFINRGTISRILEGLQKVVVGEKVETTQPDTEVLYAGFWRRFGAFIIDTLLLYLVMGLVSAIFFGIVRGTADGTTNRGRNSTLLIMNILTIVFFGMLWLYYAIMESSSSQATLGKKLFHIKVTNTQGNRLSFGKATARFWLKALSFIILGIGFIITAFTGKKQALHDLIAGTLVVQDQS</sequence>
<dbReference type="InterPro" id="IPR010432">
    <property type="entry name" value="RDD"/>
</dbReference>
<dbReference type="EMBL" id="DSVL01000135">
    <property type="protein sequence ID" value="HFH28743.1"/>
    <property type="molecule type" value="Genomic_DNA"/>
</dbReference>
<evidence type="ECO:0000259" key="7">
    <source>
        <dbReference type="Pfam" id="PF06271"/>
    </source>
</evidence>
<organism evidence="8">
    <name type="scientific">Gracilinema caldarium</name>
    <dbReference type="NCBI Taxonomy" id="215591"/>
    <lineage>
        <taxon>Bacteria</taxon>
        <taxon>Pseudomonadati</taxon>
        <taxon>Spirochaetota</taxon>
        <taxon>Spirochaetia</taxon>
        <taxon>Spirochaetales</taxon>
        <taxon>Breznakiellaceae</taxon>
        <taxon>Gracilinema</taxon>
    </lineage>
</organism>
<dbReference type="PANTHER" id="PTHR36115">
    <property type="entry name" value="PROLINE-RICH ANTIGEN HOMOLOG-RELATED"/>
    <property type="match status" value="1"/>
</dbReference>
<evidence type="ECO:0000256" key="3">
    <source>
        <dbReference type="ARBA" id="ARBA00022692"/>
    </source>
</evidence>
<keyword evidence="5 6" id="KW-0472">Membrane</keyword>
<dbReference type="GO" id="GO:0005886">
    <property type="term" value="C:plasma membrane"/>
    <property type="evidence" value="ECO:0007669"/>
    <property type="project" value="UniProtKB-SubCell"/>
</dbReference>
<comment type="subcellular location">
    <subcellularLocation>
        <location evidence="1">Cell membrane</location>
        <topology evidence="1">Multi-pass membrane protein</topology>
    </subcellularLocation>
</comment>
<evidence type="ECO:0000313" key="8">
    <source>
        <dbReference type="EMBL" id="HFH28743.1"/>
    </source>
</evidence>
<feature type="transmembrane region" description="Helical" evidence="6">
    <location>
        <begin position="89"/>
        <end position="109"/>
    </location>
</feature>
<name>A0A7C3IDC6_9SPIR</name>
<evidence type="ECO:0000256" key="5">
    <source>
        <dbReference type="ARBA" id="ARBA00023136"/>
    </source>
</evidence>
<proteinExistence type="predicted"/>
<keyword evidence="3 6" id="KW-0812">Transmembrane</keyword>
<gene>
    <name evidence="8" type="ORF">ENS59_04425</name>
</gene>
<evidence type="ECO:0000256" key="4">
    <source>
        <dbReference type="ARBA" id="ARBA00022989"/>
    </source>
</evidence>
<comment type="caution">
    <text evidence="8">The sequence shown here is derived from an EMBL/GenBank/DDBJ whole genome shotgun (WGS) entry which is preliminary data.</text>
</comment>
<keyword evidence="2" id="KW-1003">Cell membrane</keyword>
<reference evidence="8" key="1">
    <citation type="journal article" date="2020" name="mSystems">
        <title>Genome- and Community-Level Interaction Insights into Carbon Utilization and Element Cycling Functions of Hydrothermarchaeota in Hydrothermal Sediment.</title>
        <authorList>
            <person name="Zhou Z."/>
            <person name="Liu Y."/>
            <person name="Xu W."/>
            <person name="Pan J."/>
            <person name="Luo Z.H."/>
            <person name="Li M."/>
        </authorList>
    </citation>
    <scope>NUCLEOTIDE SEQUENCE [LARGE SCALE GENOMIC DNA]</scope>
    <source>
        <strain evidence="8">SpSt-503</strain>
    </source>
</reference>
<feature type="transmembrane region" description="Helical" evidence="6">
    <location>
        <begin position="56"/>
        <end position="77"/>
    </location>
</feature>
<keyword evidence="4 6" id="KW-1133">Transmembrane helix</keyword>
<feature type="transmembrane region" description="Helical" evidence="6">
    <location>
        <begin position="145"/>
        <end position="164"/>
    </location>
</feature>
<dbReference type="Pfam" id="PF06271">
    <property type="entry name" value="RDD"/>
    <property type="match status" value="1"/>
</dbReference>
<dbReference type="InterPro" id="IPR051791">
    <property type="entry name" value="Pra-immunoreactive"/>
</dbReference>
<evidence type="ECO:0000256" key="2">
    <source>
        <dbReference type="ARBA" id="ARBA00022475"/>
    </source>
</evidence>
<protein>
    <submittedName>
        <fullName evidence="8">RDD family protein</fullName>
    </submittedName>
</protein>
<dbReference type="AlphaFoldDB" id="A0A7C3IDC6"/>
<feature type="domain" description="RDD" evidence="7">
    <location>
        <begin position="41"/>
        <end position="177"/>
    </location>
</feature>